<dbReference type="PROSITE" id="PS00624">
    <property type="entry name" value="GMC_OXRED_2"/>
    <property type="match status" value="1"/>
</dbReference>
<sequence>MTTDILKTRPRVVIVGGGTAGLVVADRIADDADVTIIEAGPDAGAELPGWILDDIALPDELFWDHVDAETGQIVLRGKVTGGCTSINAAAALRGQPWDFDQWQVPGWTWADMEPAFAAIEADEDFGDRAGHGSTGALPIRRLSFSPIDDTFVAWAKGRGHAWVEDQNAPGALGVGHWPTNMIENGRRWGAHAAFMPGVRERVTLVADAVVRALRIEDGVCAGVVVQRDGREELLAADHVVLAAGAVGTPALLQRSGIGSADLLEGLGIDLVLDRPAVGTNLQDHPWLTLQVPGADPEAAGQRPVNGTLLRYEVEPDDRVEVHLYPHQAQPYIPDADPRDVLVGIGLMRAVSRGSIEIDASGEPVVKLRHLTAPADRAAFATVLADAIAYVDDMIADGVFLEPEDPWWRCDDPVEAAILRLESYGHIVGTCRMGTDEDAVVDETLALRGVSGVSVIDASIMPVSPRANTMLTSFAIGWRGGEMLRDTLTTSAAAPAAASAPTTLGENA</sequence>
<dbReference type="InterPro" id="IPR007867">
    <property type="entry name" value="GMC_OxRtase_C"/>
</dbReference>
<dbReference type="Pfam" id="PF05199">
    <property type="entry name" value="GMC_oxred_C"/>
    <property type="match status" value="1"/>
</dbReference>
<dbReference type="PIRSF" id="PIRSF000137">
    <property type="entry name" value="Alcohol_oxidase"/>
    <property type="match status" value="1"/>
</dbReference>
<protein>
    <submittedName>
        <fullName evidence="6">FAD-dependent oxidoreductase</fullName>
    </submittedName>
</protein>
<reference evidence="6 7" key="1">
    <citation type="journal article" date="2019" name="Int. J. Syst. Evol. Microbiol.">
        <title>The Global Catalogue of Microorganisms (GCM) 10K type strain sequencing project: providing services to taxonomists for standard genome sequencing and annotation.</title>
        <authorList>
            <consortium name="The Broad Institute Genomics Platform"/>
            <consortium name="The Broad Institute Genome Sequencing Center for Infectious Disease"/>
            <person name="Wu L."/>
            <person name="Ma J."/>
        </authorList>
    </citation>
    <scope>NUCLEOTIDE SEQUENCE [LARGE SCALE GENOMIC DNA]</scope>
    <source>
        <strain evidence="6 7">JCM 15577</strain>
    </source>
</reference>
<evidence type="ECO:0000313" key="6">
    <source>
        <dbReference type="EMBL" id="GAA1695816.1"/>
    </source>
</evidence>
<dbReference type="PANTHER" id="PTHR11552:SF147">
    <property type="entry name" value="CHOLINE DEHYDROGENASE, MITOCHONDRIAL"/>
    <property type="match status" value="1"/>
</dbReference>
<comment type="similarity">
    <text evidence="2">Belongs to the GMC oxidoreductase family.</text>
</comment>
<keyword evidence="3" id="KW-0285">Flavoprotein</keyword>
<comment type="caution">
    <text evidence="6">The sequence shown here is derived from an EMBL/GenBank/DDBJ whole genome shotgun (WGS) entry which is preliminary data.</text>
</comment>
<evidence type="ECO:0000313" key="7">
    <source>
        <dbReference type="Proteomes" id="UP001501690"/>
    </source>
</evidence>
<evidence type="ECO:0000259" key="5">
    <source>
        <dbReference type="PROSITE" id="PS00624"/>
    </source>
</evidence>
<gene>
    <name evidence="6" type="ORF">GCM10009808_11310</name>
</gene>
<feature type="domain" description="Glucose-methanol-choline oxidoreductase N-terminal" evidence="5">
    <location>
        <begin position="244"/>
        <end position="258"/>
    </location>
</feature>
<evidence type="ECO:0000256" key="4">
    <source>
        <dbReference type="ARBA" id="ARBA00022827"/>
    </source>
</evidence>
<dbReference type="PANTHER" id="PTHR11552">
    <property type="entry name" value="GLUCOSE-METHANOL-CHOLINE GMC OXIDOREDUCTASE"/>
    <property type="match status" value="1"/>
</dbReference>
<dbReference type="Pfam" id="PF00732">
    <property type="entry name" value="GMC_oxred_N"/>
    <property type="match status" value="1"/>
</dbReference>
<keyword evidence="4" id="KW-0274">FAD</keyword>
<dbReference type="SUPFAM" id="SSF51905">
    <property type="entry name" value="FAD/NAD(P)-binding domain"/>
    <property type="match status" value="1"/>
</dbReference>
<dbReference type="Gene3D" id="3.30.410.40">
    <property type="match status" value="1"/>
</dbReference>
<comment type="cofactor">
    <cofactor evidence="1">
        <name>FAD</name>
        <dbReference type="ChEBI" id="CHEBI:57692"/>
    </cofactor>
</comment>
<name>A0ABN2HZ83_9MICO</name>
<dbReference type="InterPro" id="IPR036188">
    <property type="entry name" value="FAD/NAD-bd_sf"/>
</dbReference>
<accession>A0ABN2HZ83</accession>
<dbReference type="EMBL" id="BAAAPL010000001">
    <property type="protein sequence ID" value="GAA1695816.1"/>
    <property type="molecule type" value="Genomic_DNA"/>
</dbReference>
<dbReference type="InterPro" id="IPR012132">
    <property type="entry name" value="GMC_OxRdtase"/>
</dbReference>
<dbReference type="Gene3D" id="3.50.50.60">
    <property type="entry name" value="FAD/NAD(P)-binding domain"/>
    <property type="match status" value="1"/>
</dbReference>
<dbReference type="InterPro" id="IPR000172">
    <property type="entry name" value="GMC_OxRdtase_N"/>
</dbReference>
<proteinExistence type="inferred from homology"/>
<organism evidence="6 7">
    <name type="scientific">Microbacterium sediminicola</name>
    <dbReference type="NCBI Taxonomy" id="415210"/>
    <lineage>
        <taxon>Bacteria</taxon>
        <taxon>Bacillati</taxon>
        <taxon>Actinomycetota</taxon>
        <taxon>Actinomycetes</taxon>
        <taxon>Micrococcales</taxon>
        <taxon>Microbacteriaceae</taxon>
        <taxon>Microbacterium</taxon>
    </lineage>
</organism>
<dbReference type="RefSeq" id="WP_344070288.1">
    <property type="nucleotide sequence ID" value="NZ_BAAAPL010000001.1"/>
</dbReference>
<evidence type="ECO:0000256" key="2">
    <source>
        <dbReference type="ARBA" id="ARBA00010790"/>
    </source>
</evidence>
<evidence type="ECO:0000256" key="1">
    <source>
        <dbReference type="ARBA" id="ARBA00001974"/>
    </source>
</evidence>
<evidence type="ECO:0000256" key="3">
    <source>
        <dbReference type="ARBA" id="ARBA00022630"/>
    </source>
</evidence>
<keyword evidence="7" id="KW-1185">Reference proteome</keyword>
<dbReference type="Proteomes" id="UP001501690">
    <property type="component" value="Unassembled WGS sequence"/>
</dbReference>